<dbReference type="PANTHER" id="PTHR30041">
    <property type="entry name" value="ARSENATE REDUCTASE"/>
    <property type="match status" value="1"/>
</dbReference>
<dbReference type="Pfam" id="PF03960">
    <property type="entry name" value="ArsC"/>
    <property type="match status" value="1"/>
</dbReference>
<dbReference type="Gene3D" id="3.40.30.10">
    <property type="entry name" value="Glutaredoxin"/>
    <property type="match status" value="1"/>
</dbReference>
<gene>
    <name evidence="2" type="ORF">ACFO4N_06700</name>
</gene>
<dbReference type="CDD" id="cd03036">
    <property type="entry name" value="ArsC_like"/>
    <property type="match status" value="1"/>
</dbReference>
<protein>
    <submittedName>
        <fullName evidence="2">Arsenate reductase family protein</fullName>
    </submittedName>
</protein>
<sequence>MMLTVYGYTNCGTCRKAMKWLENKGVEYHLVPIIESPPTKVELTKFQEVSGLPLKKFFNTSGKRYRELGMKNKIQTASDDELLNWLASDGRLIKRPIVTDNEKVTIGFNEETFEETWG</sequence>
<dbReference type="RefSeq" id="WP_376845409.1">
    <property type="nucleotide sequence ID" value="NZ_JBHSFW010000001.1"/>
</dbReference>
<dbReference type="SUPFAM" id="SSF52833">
    <property type="entry name" value="Thioredoxin-like"/>
    <property type="match status" value="1"/>
</dbReference>
<dbReference type="NCBIfam" id="TIGR01617">
    <property type="entry name" value="arsC_related"/>
    <property type="match status" value="1"/>
</dbReference>
<dbReference type="EMBL" id="JBHSFW010000001">
    <property type="protein sequence ID" value="MFC4618420.1"/>
    <property type="molecule type" value="Genomic_DNA"/>
</dbReference>
<organism evidence="2 3">
    <name type="scientific">Camelliibacillus cellulosilyticus</name>
    <dbReference type="NCBI Taxonomy" id="2174486"/>
    <lineage>
        <taxon>Bacteria</taxon>
        <taxon>Bacillati</taxon>
        <taxon>Bacillota</taxon>
        <taxon>Bacilli</taxon>
        <taxon>Bacillales</taxon>
        <taxon>Sporolactobacillaceae</taxon>
        <taxon>Camelliibacillus</taxon>
    </lineage>
</organism>
<reference evidence="3" key="1">
    <citation type="journal article" date="2019" name="Int. J. Syst. Evol. Microbiol.">
        <title>The Global Catalogue of Microorganisms (GCM) 10K type strain sequencing project: providing services to taxonomists for standard genome sequencing and annotation.</title>
        <authorList>
            <consortium name="The Broad Institute Genomics Platform"/>
            <consortium name="The Broad Institute Genome Sequencing Center for Infectious Disease"/>
            <person name="Wu L."/>
            <person name="Ma J."/>
        </authorList>
    </citation>
    <scope>NUCLEOTIDE SEQUENCE [LARGE SCALE GENOMIC DNA]</scope>
    <source>
        <strain evidence="3">CGMCC 1.16306</strain>
    </source>
</reference>
<dbReference type="Proteomes" id="UP001596022">
    <property type="component" value="Unassembled WGS sequence"/>
</dbReference>
<dbReference type="InterPro" id="IPR006660">
    <property type="entry name" value="Arsenate_reductase-like"/>
</dbReference>
<comment type="similarity">
    <text evidence="1">Belongs to the ArsC family.</text>
</comment>
<evidence type="ECO:0000313" key="3">
    <source>
        <dbReference type="Proteomes" id="UP001596022"/>
    </source>
</evidence>
<dbReference type="PROSITE" id="PS51353">
    <property type="entry name" value="ARSC"/>
    <property type="match status" value="1"/>
</dbReference>
<evidence type="ECO:0000313" key="2">
    <source>
        <dbReference type="EMBL" id="MFC4618420.1"/>
    </source>
</evidence>
<dbReference type="PANTHER" id="PTHR30041:SF8">
    <property type="entry name" value="PROTEIN YFFB"/>
    <property type="match status" value="1"/>
</dbReference>
<proteinExistence type="inferred from homology"/>
<comment type="caution">
    <text evidence="2">The sequence shown here is derived from an EMBL/GenBank/DDBJ whole genome shotgun (WGS) entry which is preliminary data.</text>
</comment>
<keyword evidence="3" id="KW-1185">Reference proteome</keyword>
<dbReference type="InterPro" id="IPR006504">
    <property type="entry name" value="Tscrpt_reg_Spx/MgsR"/>
</dbReference>
<name>A0ABV9GME1_9BACL</name>
<accession>A0ABV9GME1</accession>
<dbReference type="InterPro" id="IPR036249">
    <property type="entry name" value="Thioredoxin-like_sf"/>
</dbReference>
<evidence type="ECO:0000256" key="1">
    <source>
        <dbReference type="PROSITE-ProRule" id="PRU01282"/>
    </source>
</evidence>